<dbReference type="AlphaFoldDB" id="A0A915K0L8"/>
<keyword evidence="1" id="KW-0245">EGF-like domain</keyword>
<dbReference type="WBParaSite" id="nRc.2.0.1.t31408-RA">
    <property type="protein sequence ID" value="nRc.2.0.1.t31408-RA"/>
    <property type="gene ID" value="nRc.2.0.1.g31408"/>
</dbReference>
<feature type="chain" id="PRO_5038009305" evidence="2">
    <location>
        <begin position="18"/>
        <end position="85"/>
    </location>
</feature>
<comment type="caution">
    <text evidence="1">Lacks conserved residue(s) required for the propagation of feature annotation.</text>
</comment>
<dbReference type="Gene3D" id="2.10.25.10">
    <property type="entry name" value="Laminin"/>
    <property type="match status" value="1"/>
</dbReference>
<evidence type="ECO:0000256" key="2">
    <source>
        <dbReference type="SAM" id="SignalP"/>
    </source>
</evidence>
<keyword evidence="2" id="KW-0732">Signal</keyword>
<sequence>MMRFMLIILSFTEFCECHRVANNPCLDSSLNDCDPNAVCSSSSPGQYECTCPSGFVDISPNNRKNGKFCRQCKIRSMEGQTRCYN</sequence>
<evidence type="ECO:0000313" key="5">
    <source>
        <dbReference type="WBParaSite" id="nRc.2.0.1.t31408-RA"/>
    </source>
</evidence>
<proteinExistence type="predicted"/>
<evidence type="ECO:0000256" key="1">
    <source>
        <dbReference type="PROSITE-ProRule" id="PRU00076"/>
    </source>
</evidence>
<dbReference type="Proteomes" id="UP000887565">
    <property type="component" value="Unplaced"/>
</dbReference>
<accession>A0A915K0L8</accession>
<name>A0A915K0L8_ROMCU</name>
<organism evidence="4 5">
    <name type="scientific">Romanomermis culicivorax</name>
    <name type="common">Nematode worm</name>
    <dbReference type="NCBI Taxonomy" id="13658"/>
    <lineage>
        <taxon>Eukaryota</taxon>
        <taxon>Metazoa</taxon>
        <taxon>Ecdysozoa</taxon>
        <taxon>Nematoda</taxon>
        <taxon>Enoplea</taxon>
        <taxon>Dorylaimia</taxon>
        <taxon>Mermithida</taxon>
        <taxon>Mermithoidea</taxon>
        <taxon>Mermithidae</taxon>
        <taxon>Romanomermis</taxon>
    </lineage>
</organism>
<dbReference type="PROSITE" id="PS50026">
    <property type="entry name" value="EGF_3"/>
    <property type="match status" value="1"/>
</dbReference>
<evidence type="ECO:0000313" key="4">
    <source>
        <dbReference type="Proteomes" id="UP000887565"/>
    </source>
</evidence>
<feature type="signal peptide" evidence="2">
    <location>
        <begin position="1"/>
        <end position="17"/>
    </location>
</feature>
<protein>
    <submittedName>
        <fullName evidence="5">EGF-like domain-containing protein</fullName>
    </submittedName>
</protein>
<dbReference type="InterPro" id="IPR000742">
    <property type="entry name" value="EGF"/>
</dbReference>
<keyword evidence="4" id="KW-1185">Reference proteome</keyword>
<evidence type="ECO:0000259" key="3">
    <source>
        <dbReference type="PROSITE" id="PS50026"/>
    </source>
</evidence>
<reference evidence="5" key="1">
    <citation type="submission" date="2022-11" db="UniProtKB">
        <authorList>
            <consortium name="WormBaseParasite"/>
        </authorList>
    </citation>
    <scope>IDENTIFICATION</scope>
</reference>
<dbReference type="SMART" id="SM00181">
    <property type="entry name" value="EGF"/>
    <property type="match status" value="1"/>
</dbReference>
<feature type="domain" description="EGF-like" evidence="3">
    <location>
        <begin position="21"/>
        <end position="61"/>
    </location>
</feature>